<dbReference type="AlphaFoldDB" id="Q6UVS9"/>
<organism evidence="1">
    <name type="scientific">Tupiella akineta</name>
    <name type="common">Green alga</name>
    <name type="synonym">Pseudendoclonium akinetum</name>
    <dbReference type="NCBI Taxonomy" id="160070"/>
    <lineage>
        <taxon>Eukaryota</taxon>
        <taxon>Viridiplantae</taxon>
        <taxon>Chlorophyta</taxon>
        <taxon>core chlorophytes</taxon>
        <taxon>Ulvophyceae</taxon>
        <taxon>OUU clade</taxon>
        <taxon>Ulotrichales</taxon>
        <taxon>Tupiellaceae</taxon>
        <taxon>Tupiella</taxon>
    </lineage>
</organism>
<dbReference type="EMBL" id="AY359242">
    <property type="protein sequence ID" value="AAQ18745.1"/>
    <property type="molecule type" value="Genomic_DNA"/>
</dbReference>
<reference evidence="1" key="2">
    <citation type="journal article" date="2004" name="Mol. Biol. Evol.">
        <title>The complete mitochondrial DNA sequence of the green alga Pseudendoclonium akinetum (Ulvophyceae) highlights distinctive evolutionary trends in the chlorophyta and suggests a sister-group relationship between the Ulvophyceae and Chlorophyceae.</title>
        <authorList>
            <person name="Pombert J.F."/>
            <person name="Otis C."/>
            <person name="Lemieux C."/>
            <person name="Turmel M."/>
        </authorList>
    </citation>
    <scope>NUCLEOTIDE SEQUENCE</scope>
    <source>
        <strain evidence="1">UTEX 1912</strain>
    </source>
</reference>
<geneLocation type="mitochondrion" evidence="1"/>
<accession>Q6UVS9</accession>
<dbReference type="RefSeq" id="YP_025786.1">
    <property type="nucleotide sequence ID" value="NC_005926.1"/>
</dbReference>
<sequence length="88" mass="9673">MGGATKLCIICKAARTKCKAAGSEATRSKARVFTRSEANLLINICPQRGIACSFPLRTFALRSYQTRSDTFADCGLLRQGSHFTRRKS</sequence>
<name>Q6UVS9_TUPAK</name>
<protein>
    <submittedName>
        <fullName evidence="1">Uncharacterized protein</fullName>
    </submittedName>
</protein>
<gene>
    <name evidence="1" type="primary">orf88</name>
</gene>
<evidence type="ECO:0000313" key="1">
    <source>
        <dbReference type="EMBL" id="AAQ18745.1"/>
    </source>
</evidence>
<keyword evidence="1" id="KW-0496">Mitochondrion</keyword>
<reference evidence="1" key="1">
    <citation type="submission" date="2003-08" db="EMBL/GenBank/DDBJ databases">
        <authorList>
            <person name="Pombert J.-F."/>
            <person name="Otis C."/>
            <person name="Lemieux C."/>
            <person name="Turmel M."/>
        </authorList>
    </citation>
    <scope>NUCLEOTIDE SEQUENCE</scope>
    <source>
        <strain evidence="1">UTEX 1912</strain>
    </source>
</reference>
<proteinExistence type="predicted"/>
<dbReference type="GeneID" id="2847050"/>